<proteinExistence type="predicted"/>
<dbReference type="Proteomes" id="UP001642484">
    <property type="component" value="Unassembled WGS sequence"/>
</dbReference>
<feature type="compositionally biased region" description="Basic and acidic residues" evidence="1">
    <location>
        <begin position="207"/>
        <end position="229"/>
    </location>
</feature>
<protein>
    <submittedName>
        <fullName evidence="2">Uncharacterized protein</fullName>
    </submittedName>
</protein>
<accession>A0ABP0N0P1</accession>
<sequence length="229" mass="26203">MAEGETVPGEEDFIDPDEIEANPPPEAVDLKLHFQSGDQAGLWAGFDDRGVPHLNAKGKKLTRKEKELVETEYMAAKKKCQQQLKAWDDWEHQVSQAERALAGRDRIRWAYRAVGNKIGNKHEILQPEDLKGFAKKMGWDALGKEDHGSFEKAVVTVLGDGREQVHLEDIRSYIAGEMPQHFLQHRMDHFFRKRGVETIHSPRTWRQKLDQLEESEHSDAHESESSSNS</sequence>
<dbReference type="EMBL" id="CAXAMN010020668">
    <property type="protein sequence ID" value="CAK9056462.1"/>
    <property type="molecule type" value="Genomic_DNA"/>
</dbReference>
<evidence type="ECO:0000313" key="3">
    <source>
        <dbReference type="Proteomes" id="UP001642484"/>
    </source>
</evidence>
<comment type="caution">
    <text evidence="2">The sequence shown here is derived from an EMBL/GenBank/DDBJ whole genome shotgun (WGS) entry which is preliminary data.</text>
</comment>
<keyword evidence="3" id="KW-1185">Reference proteome</keyword>
<evidence type="ECO:0000256" key="1">
    <source>
        <dbReference type="SAM" id="MobiDB-lite"/>
    </source>
</evidence>
<name>A0ABP0N0P1_9DINO</name>
<reference evidence="2 3" key="1">
    <citation type="submission" date="2024-02" db="EMBL/GenBank/DDBJ databases">
        <authorList>
            <person name="Chen Y."/>
            <person name="Shah S."/>
            <person name="Dougan E. K."/>
            <person name="Thang M."/>
            <person name="Chan C."/>
        </authorList>
    </citation>
    <scope>NUCLEOTIDE SEQUENCE [LARGE SCALE GENOMIC DNA]</scope>
</reference>
<organism evidence="2 3">
    <name type="scientific">Durusdinium trenchii</name>
    <dbReference type="NCBI Taxonomy" id="1381693"/>
    <lineage>
        <taxon>Eukaryota</taxon>
        <taxon>Sar</taxon>
        <taxon>Alveolata</taxon>
        <taxon>Dinophyceae</taxon>
        <taxon>Suessiales</taxon>
        <taxon>Symbiodiniaceae</taxon>
        <taxon>Durusdinium</taxon>
    </lineage>
</organism>
<gene>
    <name evidence="2" type="ORF">CCMP2556_LOCUS27979</name>
</gene>
<feature type="region of interest" description="Disordered" evidence="1">
    <location>
        <begin position="1"/>
        <end position="24"/>
    </location>
</feature>
<feature type="compositionally biased region" description="Acidic residues" evidence="1">
    <location>
        <begin position="8"/>
        <end position="20"/>
    </location>
</feature>
<feature type="region of interest" description="Disordered" evidence="1">
    <location>
        <begin position="202"/>
        <end position="229"/>
    </location>
</feature>
<evidence type="ECO:0000313" key="2">
    <source>
        <dbReference type="EMBL" id="CAK9056462.1"/>
    </source>
</evidence>